<evidence type="ECO:0008006" key="3">
    <source>
        <dbReference type="Google" id="ProtNLM"/>
    </source>
</evidence>
<dbReference type="Pfam" id="PF18306">
    <property type="entry name" value="LDcluster4"/>
    <property type="match status" value="1"/>
</dbReference>
<gene>
    <name evidence="1" type="ORF">SAMN04515672_4459</name>
</gene>
<dbReference type="InterPro" id="IPR005268">
    <property type="entry name" value="CHP00725"/>
</dbReference>
<evidence type="ECO:0000313" key="2">
    <source>
        <dbReference type="Proteomes" id="UP000198882"/>
    </source>
</evidence>
<dbReference type="NCBIfam" id="TIGR00725">
    <property type="entry name" value="TIGR00725 family protein"/>
    <property type="match status" value="1"/>
</dbReference>
<dbReference type="InterPro" id="IPR041164">
    <property type="entry name" value="LDcluster4"/>
</dbReference>
<proteinExistence type="predicted"/>
<dbReference type="PANTHER" id="PTHR43393:SF3">
    <property type="entry name" value="LYSINE DECARBOXYLASE-LIKE PROTEIN"/>
    <property type="match status" value="1"/>
</dbReference>
<dbReference type="Gene3D" id="3.40.50.450">
    <property type="match status" value="1"/>
</dbReference>
<dbReference type="SUPFAM" id="SSF102405">
    <property type="entry name" value="MCP/YpsA-like"/>
    <property type="match status" value="1"/>
</dbReference>
<dbReference type="STRING" id="1095776.SAMN04515672_4459"/>
<dbReference type="OrthoDB" id="9570at2157"/>
<dbReference type="GO" id="GO:0005829">
    <property type="term" value="C:cytosol"/>
    <property type="evidence" value="ECO:0007669"/>
    <property type="project" value="TreeGrafter"/>
</dbReference>
<name>A0A1G9GDF7_9EURY</name>
<dbReference type="EMBL" id="FNFE01000009">
    <property type="protein sequence ID" value="SDK98670.1"/>
    <property type="molecule type" value="Genomic_DNA"/>
</dbReference>
<dbReference type="InterPro" id="IPR052341">
    <property type="entry name" value="LOG_family_nucleotidases"/>
</dbReference>
<sequence length="154" mass="15413">MRVSVIGGGAITDEQTARAEAVGRELAARGHTVVCGGRGGTMEAVCRGAKTEGGTTIGILPGDRPGDANEYVDVPIATGLGHARNALVPLNGDAVIALTGGVGTLTEIGFAGIYDRPVVGLETHDVSEIGIDLVTVDSPEAAVDAVEAALEGEP</sequence>
<dbReference type="AlphaFoldDB" id="A0A1G9GDF7"/>
<accession>A0A1G9GDF7</accession>
<reference evidence="2" key="1">
    <citation type="submission" date="2016-10" db="EMBL/GenBank/DDBJ databases">
        <authorList>
            <person name="Varghese N."/>
            <person name="Submissions S."/>
        </authorList>
    </citation>
    <scope>NUCLEOTIDE SEQUENCE [LARGE SCALE GENOMIC DNA]</scope>
    <source>
        <strain evidence="2">B4,CECT 8067,JCM 17497</strain>
    </source>
</reference>
<evidence type="ECO:0000313" key="1">
    <source>
        <dbReference type="EMBL" id="SDK98670.1"/>
    </source>
</evidence>
<dbReference type="Proteomes" id="UP000198882">
    <property type="component" value="Unassembled WGS sequence"/>
</dbReference>
<dbReference type="PANTHER" id="PTHR43393">
    <property type="entry name" value="CYTOKININ RIBOSIDE 5'-MONOPHOSPHATE PHOSPHORIBOHYDROLASE"/>
    <property type="match status" value="1"/>
</dbReference>
<keyword evidence="2" id="KW-1185">Reference proteome</keyword>
<dbReference type="RefSeq" id="WP_090311910.1">
    <property type="nucleotide sequence ID" value="NZ_FNFE01000009.1"/>
</dbReference>
<organism evidence="1 2">
    <name type="scientific">Natronorubrum texcoconense</name>
    <dbReference type="NCBI Taxonomy" id="1095776"/>
    <lineage>
        <taxon>Archaea</taxon>
        <taxon>Methanobacteriati</taxon>
        <taxon>Methanobacteriota</taxon>
        <taxon>Stenosarchaea group</taxon>
        <taxon>Halobacteria</taxon>
        <taxon>Halobacteriales</taxon>
        <taxon>Natrialbaceae</taxon>
        <taxon>Natronorubrum</taxon>
    </lineage>
</organism>
<protein>
    <recommendedName>
        <fullName evidence="3">TIGR00725 family protein</fullName>
    </recommendedName>
</protein>